<dbReference type="InterPro" id="IPR001647">
    <property type="entry name" value="HTH_TetR"/>
</dbReference>
<dbReference type="InterPro" id="IPR036271">
    <property type="entry name" value="Tet_transcr_reg_TetR-rel_C_sf"/>
</dbReference>
<keyword evidence="1 2" id="KW-0238">DNA-binding</keyword>
<proteinExistence type="predicted"/>
<dbReference type="PANTHER" id="PTHR43479:SF11">
    <property type="entry name" value="ACREF_ENVCD OPERON REPRESSOR-RELATED"/>
    <property type="match status" value="1"/>
</dbReference>
<dbReference type="SUPFAM" id="SSF48498">
    <property type="entry name" value="Tetracyclin repressor-like, C-terminal domain"/>
    <property type="match status" value="1"/>
</dbReference>
<dbReference type="GO" id="GO:0003677">
    <property type="term" value="F:DNA binding"/>
    <property type="evidence" value="ECO:0007669"/>
    <property type="project" value="UniProtKB-UniRule"/>
</dbReference>
<evidence type="ECO:0000256" key="2">
    <source>
        <dbReference type="PROSITE-ProRule" id="PRU00335"/>
    </source>
</evidence>
<dbReference type="PANTHER" id="PTHR43479">
    <property type="entry name" value="ACREF/ENVCD OPERON REPRESSOR-RELATED"/>
    <property type="match status" value="1"/>
</dbReference>
<feature type="domain" description="HTH tetR-type" evidence="3">
    <location>
        <begin position="1"/>
        <end position="61"/>
    </location>
</feature>
<accession>A0A2P8D5G9</accession>
<dbReference type="InterPro" id="IPR050624">
    <property type="entry name" value="HTH-type_Tx_Regulator"/>
</dbReference>
<name>A0A2P8D5G9_9BACT</name>
<protein>
    <submittedName>
        <fullName evidence="4">TetR family transcriptional regulator</fullName>
    </submittedName>
</protein>
<dbReference type="Proteomes" id="UP000240572">
    <property type="component" value="Unassembled WGS sequence"/>
</dbReference>
<feature type="DNA-binding region" description="H-T-H motif" evidence="2">
    <location>
        <begin position="24"/>
        <end position="43"/>
    </location>
</feature>
<sequence>MDKREAILKSVLKLVNREGFYHLNMKKIAQEAGVAAGTIYLYFKGKEDLINALYAMIVAEFNQQVLEGYDDSKTVKENFFEMMSKAIDFYLDQPDNFSFVEQYTYAPFLFKENQDENFLLLLPIYKMMREGKTAGIIRNIPDAILLSLIHGPMNTIVKLHLAHKTDLNKKGARQKFYEAAWDAICA</sequence>
<gene>
    <name evidence="4" type="ORF">B0I18_10342</name>
</gene>
<evidence type="ECO:0000313" key="5">
    <source>
        <dbReference type="Proteomes" id="UP000240572"/>
    </source>
</evidence>
<dbReference type="EMBL" id="PYGD01000003">
    <property type="protein sequence ID" value="PSK92465.1"/>
    <property type="molecule type" value="Genomic_DNA"/>
</dbReference>
<dbReference type="InterPro" id="IPR009057">
    <property type="entry name" value="Homeodomain-like_sf"/>
</dbReference>
<dbReference type="AlphaFoldDB" id="A0A2P8D5G9"/>
<dbReference type="Gene3D" id="1.10.357.10">
    <property type="entry name" value="Tetracycline Repressor, domain 2"/>
    <property type="match status" value="1"/>
</dbReference>
<dbReference type="InterPro" id="IPR032551">
    <property type="entry name" value="BscR_C"/>
</dbReference>
<dbReference type="RefSeq" id="WP_106522658.1">
    <property type="nucleotide sequence ID" value="NZ_PYGD01000003.1"/>
</dbReference>
<evidence type="ECO:0000256" key="1">
    <source>
        <dbReference type="ARBA" id="ARBA00023125"/>
    </source>
</evidence>
<keyword evidence="5" id="KW-1185">Reference proteome</keyword>
<dbReference type="Pfam" id="PF16295">
    <property type="entry name" value="TetR_C_10"/>
    <property type="match status" value="1"/>
</dbReference>
<evidence type="ECO:0000313" key="4">
    <source>
        <dbReference type="EMBL" id="PSK92465.1"/>
    </source>
</evidence>
<dbReference type="PRINTS" id="PR00455">
    <property type="entry name" value="HTHTETR"/>
</dbReference>
<dbReference type="OrthoDB" id="6430772at2"/>
<dbReference type="SUPFAM" id="SSF46689">
    <property type="entry name" value="Homeodomain-like"/>
    <property type="match status" value="1"/>
</dbReference>
<organism evidence="4 5">
    <name type="scientific">Taibaiella chishuiensis</name>
    <dbReference type="NCBI Taxonomy" id="1434707"/>
    <lineage>
        <taxon>Bacteria</taxon>
        <taxon>Pseudomonadati</taxon>
        <taxon>Bacteroidota</taxon>
        <taxon>Chitinophagia</taxon>
        <taxon>Chitinophagales</taxon>
        <taxon>Chitinophagaceae</taxon>
        <taxon>Taibaiella</taxon>
    </lineage>
</organism>
<reference evidence="4 5" key="1">
    <citation type="submission" date="2018-03" db="EMBL/GenBank/DDBJ databases">
        <title>Genomic Encyclopedia of Type Strains, Phase III (KMG-III): the genomes of soil and plant-associated and newly described type strains.</title>
        <authorList>
            <person name="Whitman W."/>
        </authorList>
    </citation>
    <scope>NUCLEOTIDE SEQUENCE [LARGE SCALE GENOMIC DNA]</scope>
    <source>
        <strain evidence="4 5">CGMCC 1.12700</strain>
    </source>
</reference>
<comment type="caution">
    <text evidence="4">The sequence shown here is derived from an EMBL/GenBank/DDBJ whole genome shotgun (WGS) entry which is preliminary data.</text>
</comment>
<dbReference type="Pfam" id="PF00440">
    <property type="entry name" value="TetR_N"/>
    <property type="match status" value="1"/>
</dbReference>
<dbReference type="PROSITE" id="PS50977">
    <property type="entry name" value="HTH_TETR_2"/>
    <property type="match status" value="1"/>
</dbReference>
<evidence type="ECO:0000259" key="3">
    <source>
        <dbReference type="PROSITE" id="PS50977"/>
    </source>
</evidence>